<evidence type="ECO:0000256" key="1">
    <source>
        <dbReference type="ARBA" id="ARBA00004141"/>
    </source>
</evidence>
<feature type="transmembrane region" description="Helical" evidence="10">
    <location>
        <begin position="236"/>
        <end position="257"/>
    </location>
</feature>
<comment type="subcellular location">
    <subcellularLocation>
        <location evidence="1">Membrane</location>
        <topology evidence="1">Multi-pass membrane protein</topology>
    </subcellularLocation>
</comment>
<protein>
    <recommendedName>
        <fullName evidence="8">Transporter</fullName>
    </recommendedName>
</protein>
<evidence type="ECO:0000256" key="9">
    <source>
        <dbReference type="SAM" id="MobiDB-lite"/>
    </source>
</evidence>
<evidence type="ECO:0000256" key="3">
    <source>
        <dbReference type="ARBA" id="ARBA00022448"/>
    </source>
</evidence>
<evidence type="ECO:0000313" key="12">
    <source>
        <dbReference type="Proteomes" id="UP001164746"/>
    </source>
</evidence>
<dbReference type="PANTHER" id="PTHR11616">
    <property type="entry name" value="SODIUM/CHLORIDE DEPENDENT TRANSPORTER"/>
    <property type="match status" value="1"/>
</dbReference>
<dbReference type="InterPro" id="IPR037272">
    <property type="entry name" value="SNS_sf"/>
</dbReference>
<comment type="similarity">
    <text evidence="2 8">Belongs to the sodium:neurotransmitter symporter (SNF) (TC 2.A.22) family.</text>
</comment>
<gene>
    <name evidence="11" type="ORF">MAR_027425</name>
</gene>
<evidence type="ECO:0000256" key="6">
    <source>
        <dbReference type="ARBA" id="ARBA00023136"/>
    </source>
</evidence>
<feature type="transmembrane region" description="Helical" evidence="10">
    <location>
        <begin position="385"/>
        <end position="404"/>
    </location>
</feature>
<evidence type="ECO:0000256" key="8">
    <source>
        <dbReference type="RuleBase" id="RU003732"/>
    </source>
</evidence>
<feature type="region of interest" description="Disordered" evidence="9">
    <location>
        <begin position="1"/>
        <end position="41"/>
    </location>
</feature>
<keyword evidence="12" id="KW-1185">Reference proteome</keyword>
<dbReference type="PROSITE" id="PS50267">
    <property type="entry name" value="NA_NEUROTRAN_SYMP_3"/>
    <property type="match status" value="1"/>
</dbReference>
<dbReference type="Pfam" id="PF00209">
    <property type="entry name" value="SNF"/>
    <property type="match status" value="1"/>
</dbReference>
<evidence type="ECO:0000256" key="4">
    <source>
        <dbReference type="ARBA" id="ARBA00022692"/>
    </source>
</evidence>
<dbReference type="Proteomes" id="UP001164746">
    <property type="component" value="Chromosome 8"/>
</dbReference>
<dbReference type="EMBL" id="CP111019">
    <property type="protein sequence ID" value="WAR13245.1"/>
    <property type="molecule type" value="Genomic_DNA"/>
</dbReference>
<accession>A0ABY7ETR5</accession>
<sequence>MSDSSTELGDMLPETNGKGPEVGADSSEESSSADSGDRKPQFSGPCSFLVSLVGYSMGTSDFWRFPYLVFRNGGGAFLIPFLLFMMICGLPMMFLEVTTAQFSGKGPMGVWDLAPFFRGIGYTLFVINIVNSIYYNVLRAWILEYFVRSFRSELPWASCNNDWNRDGCIPATKIVNDTVAVGVAGEHTTVNYNMTSYTHSDDNNRTMMTSAEQFWQYEVLQLSPGLGHMDGMLWNFVLYVMYVTVFLPLVLMLAIWIRALMLEGSVMGMLYYLTPTFDRITDVKVWVEAAMMAAYTLGPGWGTIPMIASHNSFRGNTVRYSVVSTVLDFFSAVFNGLICFAVLGVMAHDSGLDLEKTVTSGLSLGFTVYPTAFTYFPLGQLWSALFFINLIFVGLDSQGGMYIFQWLDWYAAAWTILFVCLTECVVITWVYGLPRLSRDVELMTGSPIPAILRCNASVVAPILILVLIVVSFSRYSPPTYGSYTYPPWAEALGWALALAIISPIVICFVFRFGRSRGSCGKRVEDMTTPAPEWKPNDTSKVSYGDVHIPWTFTSTLIFNITGRQRKHYDNAQNQEASKHELSPLYKTDQPIA</sequence>
<keyword evidence="3 8" id="KW-0813">Transport</keyword>
<organism evidence="11 12">
    <name type="scientific">Mya arenaria</name>
    <name type="common">Soft-shell clam</name>
    <dbReference type="NCBI Taxonomy" id="6604"/>
    <lineage>
        <taxon>Eukaryota</taxon>
        <taxon>Metazoa</taxon>
        <taxon>Spiralia</taxon>
        <taxon>Lophotrochozoa</taxon>
        <taxon>Mollusca</taxon>
        <taxon>Bivalvia</taxon>
        <taxon>Autobranchia</taxon>
        <taxon>Heteroconchia</taxon>
        <taxon>Euheterodonta</taxon>
        <taxon>Imparidentia</taxon>
        <taxon>Neoheterodontei</taxon>
        <taxon>Myida</taxon>
        <taxon>Myoidea</taxon>
        <taxon>Myidae</taxon>
        <taxon>Mya</taxon>
    </lineage>
</organism>
<dbReference type="PANTHER" id="PTHR11616:SF321">
    <property type="entry name" value="SODIUM-DEPENDENT NUTRIENT AMINO ACID TRANSPORTER 1-RELATED"/>
    <property type="match status" value="1"/>
</dbReference>
<feature type="compositionally biased region" description="Low complexity" evidence="9">
    <location>
        <begin position="23"/>
        <end position="34"/>
    </location>
</feature>
<evidence type="ECO:0000256" key="2">
    <source>
        <dbReference type="ARBA" id="ARBA00006459"/>
    </source>
</evidence>
<feature type="transmembrane region" description="Helical" evidence="10">
    <location>
        <begin position="285"/>
        <end position="308"/>
    </location>
</feature>
<keyword evidence="8" id="KW-0769">Symport</keyword>
<keyword evidence="6 10" id="KW-0472">Membrane</keyword>
<feature type="transmembrane region" description="Helical" evidence="10">
    <location>
        <begin position="492"/>
        <end position="512"/>
    </location>
</feature>
<feature type="transmembrane region" description="Helical" evidence="10">
    <location>
        <begin position="115"/>
        <end position="138"/>
    </location>
</feature>
<dbReference type="PROSITE" id="PS00610">
    <property type="entry name" value="NA_NEUROTRAN_SYMP_1"/>
    <property type="match status" value="1"/>
</dbReference>
<keyword evidence="5 10" id="KW-1133">Transmembrane helix</keyword>
<dbReference type="InterPro" id="IPR000175">
    <property type="entry name" value="Na/ntran_symport"/>
</dbReference>
<evidence type="ECO:0000313" key="11">
    <source>
        <dbReference type="EMBL" id="WAR13245.1"/>
    </source>
</evidence>
<evidence type="ECO:0000256" key="7">
    <source>
        <dbReference type="ARBA" id="ARBA00023180"/>
    </source>
</evidence>
<evidence type="ECO:0000256" key="10">
    <source>
        <dbReference type="SAM" id="Phobius"/>
    </source>
</evidence>
<evidence type="ECO:0000256" key="5">
    <source>
        <dbReference type="ARBA" id="ARBA00022989"/>
    </source>
</evidence>
<feature type="transmembrane region" description="Helical" evidence="10">
    <location>
        <begin position="75"/>
        <end position="95"/>
    </location>
</feature>
<feature type="transmembrane region" description="Helical" evidence="10">
    <location>
        <begin position="410"/>
        <end position="431"/>
    </location>
</feature>
<feature type="transmembrane region" description="Helical" evidence="10">
    <location>
        <begin position="358"/>
        <end position="378"/>
    </location>
</feature>
<keyword evidence="4 8" id="KW-0812">Transmembrane</keyword>
<feature type="transmembrane region" description="Helical" evidence="10">
    <location>
        <begin position="452"/>
        <end position="472"/>
    </location>
</feature>
<name>A0ABY7ETR5_MYAAR</name>
<keyword evidence="7" id="KW-0325">Glycoprotein</keyword>
<dbReference type="SUPFAM" id="SSF161070">
    <property type="entry name" value="SNF-like"/>
    <property type="match status" value="1"/>
</dbReference>
<reference evidence="11" key="1">
    <citation type="submission" date="2022-11" db="EMBL/GenBank/DDBJ databases">
        <title>Centuries of genome instability and evolution in soft-shell clam transmissible cancer (bioRxiv).</title>
        <authorList>
            <person name="Hart S.F.M."/>
            <person name="Yonemitsu M.A."/>
            <person name="Giersch R.M."/>
            <person name="Beal B.F."/>
            <person name="Arriagada G."/>
            <person name="Davis B.W."/>
            <person name="Ostrander E.A."/>
            <person name="Goff S.P."/>
            <person name="Metzger M.J."/>
        </authorList>
    </citation>
    <scope>NUCLEOTIDE SEQUENCE</scope>
    <source>
        <strain evidence="11">MELC-2E11</strain>
        <tissue evidence="11">Siphon/mantle</tissue>
    </source>
</reference>
<dbReference type="PRINTS" id="PR00176">
    <property type="entry name" value="NANEUSMPORT"/>
</dbReference>
<proteinExistence type="inferred from homology"/>
<feature type="transmembrane region" description="Helical" evidence="10">
    <location>
        <begin position="320"/>
        <end position="346"/>
    </location>
</feature>